<name>Q01Y01_SOLUE</name>
<dbReference type="EMBL" id="CP000473">
    <property type="protein sequence ID" value="ABJ85464.1"/>
    <property type="molecule type" value="Genomic_DNA"/>
</dbReference>
<evidence type="ECO:0000313" key="1">
    <source>
        <dbReference type="EMBL" id="ABJ85464.1"/>
    </source>
</evidence>
<dbReference type="InParanoid" id="Q01Y01"/>
<dbReference type="HOGENOM" id="CLU_1757632_0_0_0"/>
<reference evidence="1" key="1">
    <citation type="submission" date="2006-10" db="EMBL/GenBank/DDBJ databases">
        <title>Complete sequence of Solibacter usitatus Ellin6076.</title>
        <authorList>
            <consortium name="US DOE Joint Genome Institute"/>
            <person name="Copeland A."/>
            <person name="Lucas S."/>
            <person name="Lapidus A."/>
            <person name="Barry K."/>
            <person name="Detter J.C."/>
            <person name="Glavina del Rio T."/>
            <person name="Hammon N."/>
            <person name="Israni S."/>
            <person name="Dalin E."/>
            <person name="Tice H."/>
            <person name="Pitluck S."/>
            <person name="Thompson L.S."/>
            <person name="Brettin T."/>
            <person name="Bruce D."/>
            <person name="Han C."/>
            <person name="Tapia R."/>
            <person name="Gilna P."/>
            <person name="Schmutz J."/>
            <person name="Larimer F."/>
            <person name="Land M."/>
            <person name="Hauser L."/>
            <person name="Kyrpides N."/>
            <person name="Mikhailova N."/>
            <person name="Janssen P.H."/>
            <person name="Kuske C.R."/>
            <person name="Richardson P."/>
        </authorList>
    </citation>
    <scope>NUCLEOTIDE SEQUENCE</scope>
    <source>
        <strain evidence="1">Ellin6076</strain>
    </source>
</reference>
<dbReference type="AlphaFoldDB" id="Q01Y01"/>
<accession>Q01Y01</accession>
<proteinExistence type="predicted"/>
<protein>
    <submittedName>
        <fullName evidence="1">Uncharacterized protein</fullName>
    </submittedName>
</protein>
<dbReference type="KEGG" id="sus:Acid_4503"/>
<gene>
    <name evidence="1" type="ordered locus">Acid_4503</name>
</gene>
<sequence length="148" mass="17214" precursor="true">MRDFAATIRRSFASAFVLMALAVPSGGTEKYWIAHEAELIVVGTLHPGIGYPSFDGWYETGTISVDEVLYGQRPPAQIRFRFTTGPCALRWWQRWTPPHFIERFTARSLWLLRPVDKHTWEPANPCDSGCRYLSQRAEFEHYIHLYKH</sequence>
<organism evidence="1">
    <name type="scientific">Solibacter usitatus (strain Ellin6076)</name>
    <dbReference type="NCBI Taxonomy" id="234267"/>
    <lineage>
        <taxon>Bacteria</taxon>
        <taxon>Pseudomonadati</taxon>
        <taxon>Acidobacteriota</taxon>
        <taxon>Terriglobia</taxon>
        <taxon>Bryobacterales</taxon>
        <taxon>Solibacteraceae</taxon>
        <taxon>Candidatus Solibacter</taxon>
    </lineage>
</organism>